<evidence type="ECO:0000256" key="10">
    <source>
        <dbReference type="ARBA" id="ARBA00041109"/>
    </source>
</evidence>
<keyword evidence="9 11" id="KW-0472">Membrane</keyword>
<dbReference type="SUPFAM" id="SSF161098">
    <property type="entry name" value="MetI-like"/>
    <property type="match status" value="1"/>
</dbReference>
<feature type="transmembrane region" description="Helical" evidence="11">
    <location>
        <begin position="196"/>
        <end position="221"/>
    </location>
</feature>
<comment type="function">
    <text evidence="1">Part of the ABC transporter complex MalEFGK involved in maltose/maltodextrin import. Probably responsible for the translocation of the substrate across the membrane.</text>
</comment>
<evidence type="ECO:0000256" key="1">
    <source>
        <dbReference type="ARBA" id="ARBA00002264"/>
    </source>
</evidence>
<dbReference type="GO" id="GO:0005886">
    <property type="term" value="C:plasma membrane"/>
    <property type="evidence" value="ECO:0007669"/>
    <property type="project" value="UniProtKB-SubCell"/>
</dbReference>
<keyword evidence="7 11" id="KW-0812">Transmembrane</keyword>
<dbReference type="OrthoDB" id="9794684at2"/>
<feature type="transmembrane region" description="Helical" evidence="11">
    <location>
        <begin position="155"/>
        <end position="175"/>
    </location>
</feature>
<dbReference type="GO" id="GO:0015423">
    <property type="term" value="F:ABC-type maltose transporter activity"/>
    <property type="evidence" value="ECO:0007669"/>
    <property type="project" value="TreeGrafter"/>
</dbReference>
<feature type="transmembrane region" description="Helical" evidence="11">
    <location>
        <begin position="254"/>
        <end position="275"/>
    </location>
</feature>
<dbReference type="InterPro" id="IPR050901">
    <property type="entry name" value="BP-dep_ABC_trans_perm"/>
</dbReference>
<keyword evidence="5" id="KW-1003">Cell membrane</keyword>
<evidence type="ECO:0000256" key="2">
    <source>
        <dbReference type="ARBA" id="ARBA00004651"/>
    </source>
</evidence>
<dbReference type="Pfam" id="PF00528">
    <property type="entry name" value="BPD_transp_1"/>
    <property type="match status" value="1"/>
</dbReference>
<dbReference type="PROSITE" id="PS50928">
    <property type="entry name" value="ABC_TM1"/>
    <property type="match status" value="1"/>
</dbReference>
<dbReference type="PANTHER" id="PTHR32243">
    <property type="entry name" value="MALTOSE TRANSPORT SYSTEM PERMEASE-RELATED"/>
    <property type="match status" value="1"/>
</dbReference>
<dbReference type="CDD" id="cd06261">
    <property type="entry name" value="TM_PBP2"/>
    <property type="match status" value="1"/>
</dbReference>
<evidence type="ECO:0000259" key="12">
    <source>
        <dbReference type="PROSITE" id="PS50928"/>
    </source>
</evidence>
<evidence type="ECO:0000256" key="6">
    <source>
        <dbReference type="ARBA" id="ARBA00022597"/>
    </source>
</evidence>
<evidence type="ECO:0000313" key="13">
    <source>
        <dbReference type="EMBL" id="TGG93607.1"/>
    </source>
</evidence>
<evidence type="ECO:0000256" key="3">
    <source>
        <dbReference type="ARBA" id="ARBA00009047"/>
    </source>
</evidence>
<feature type="transmembrane region" description="Helical" evidence="11">
    <location>
        <begin position="116"/>
        <end position="135"/>
    </location>
</feature>
<dbReference type="Gene3D" id="1.10.3720.10">
    <property type="entry name" value="MetI-like"/>
    <property type="match status" value="1"/>
</dbReference>
<dbReference type="InterPro" id="IPR000515">
    <property type="entry name" value="MetI-like"/>
</dbReference>
<dbReference type="EMBL" id="SRMF01000003">
    <property type="protein sequence ID" value="TGG93607.1"/>
    <property type="molecule type" value="Genomic_DNA"/>
</dbReference>
<organism evidence="13 14">
    <name type="scientific">Natronospirillum operosum</name>
    <dbReference type="NCBI Taxonomy" id="2759953"/>
    <lineage>
        <taxon>Bacteria</taxon>
        <taxon>Pseudomonadati</taxon>
        <taxon>Pseudomonadota</taxon>
        <taxon>Gammaproteobacteria</taxon>
        <taxon>Oceanospirillales</taxon>
        <taxon>Natronospirillaceae</taxon>
        <taxon>Natronospirillum</taxon>
    </lineage>
</organism>
<evidence type="ECO:0000256" key="9">
    <source>
        <dbReference type="ARBA" id="ARBA00023136"/>
    </source>
</evidence>
<feature type="domain" description="ABC transmembrane type-1" evidence="12">
    <location>
        <begin position="79"/>
        <end position="275"/>
    </location>
</feature>
<name>A0A4Z0W879_9GAMM</name>
<evidence type="ECO:0000256" key="5">
    <source>
        <dbReference type="ARBA" id="ARBA00022475"/>
    </source>
</evidence>
<dbReference type="InterPro" id="IPR035906">
    <property type="entry name" value="MetI-like_sf"/>
</dbReference>
<dbReference type="NCBIfam" id="NF008231">
    <property type="entry name" value="PRK10998.1"/>
    <property type="match status" value="1"/>
</dbReference>
<sequence length="290" mass="31820">MTNFQAGTELARSERIDFRLVANEEQAAAAPEGKQVVRVGEQHQGQIDLPDEFARIGGLRLNYGVAFHTPPPFPVLTWLWNSVKVAFSSAFLILGLATISAYAFARMRFNHKTTILRGMLILQMFPPFLALVALYNLFDRLGDYVPWLGIDTHGAYILAMVGGISLMIWMIIGYFSTIDVSLEEAAAMDGATPWQTFYRILLPLSVPILAVVFIISFINAINEFALASALLRSTDKLTLAVGSTNYFHPQNTLWGNYAAAAVLSGLPITVVFLIMQRFLVSGLTAGGVKG</sequence>
<feature type="transmembrane region" description="Helical" evidence="11">
    <location>
        <begin position="85"/>
        <end position="104"/>
    </location>
</feature>
<evidence type="ECO:0000256" key="8">
    <source>
        <dbReference type="ARBA" id="ARBA00022989"/>
    </source>
</evidence>
<accession>A0A4Z0W879</accession>
<reference evidence="13 14" key="1">
    <citation type="submission" date="2019-04" db="EMBL/GenBank/DDBJ databases">
        <title>Natronospirillum operosus gen. nov., sp. nov., a haloalkaliphilic satellite isolated from decaying biomass of laboratory culture of cyanobacterium Geitlerinema sp. and proposal of Natronospirillaceae fam. nov. and Saccharospirillaceae fam. nov.</title>
        <authorList>
            <person name="Kevbrin V."/>
            <person name="Boltyanskaya Y."/>
            <person name="Koziaeva V."/>
            <person name="Grouzdev D.S."/>
            <person name="Park M."/>
            <person name="Cho J."/>
        </authorList>
    </citation>
    <scope>NUCLEOTIDE SEQUENCE [LARGE SCALE GENOMIC DNA]</scope>
    <source>
        <strain evidence="13 14">G-116</strain>
    </source>
</reference>
<gene>
    <name evidence="13" type="primary">malG</name>
    <name evidence="13" type="ORF">E4656_09375</name>
</gene>
<dbReference type="Proteomes" id="UP000297475">
    <property type="component" value="Unassembled WGS sequence"/>
</dbReference>
<keyword evidence="8 11" id="KW-1133">Transmembrane helix</keyword>
<protein>
    <recommendedName>
        <fullName evidence="10">Maltose/maltodextrin transport system permease protein MalG</fullName>
    </recommendedName>
</protein>
<evidence type="ECO:0000313" key="14">
    <source>
        <dbReference type="Proteomes" id="UP000297475"/>
    </source>
</evidence>
<proteinExistence type="inferred from homology"/>
<evidence type="ECO:0000256" key="7">
    <source>
        <dbReference type="ARBA" id="ARBA00022692"/>
    </source>
</evidence>
<dbReference type="PANTHER" id="PTHR32243:SF50">
    <property type="entry name" value="MALTOSE_MALTODEXTRIN TRANSPORT SYSTEM PERMEASE PROTEIN MALG"/>
    <property type="match status" value="1"/>
</dbReference>
<keyword evidence="14" id="KW-1185">Reference proteome</keyword>
<dbReference type="GO" id="GO:0042956">
    <property type="term" value="P:maltodextrin transmembrane transport"/>
    <property type="evidence" value="ECO:0007669"/>
    <property type="project" value="TreeGrafter"/>
</dbReference>
<dbReference type="AlphaFoldDB" id="A0A4Z0W879"/>
<comment type="similarity">
    <text evidence="3">Belongs to the binding-protein-dependent transport system permease family. MalFG subfamily.</text>
</comment>
<evidence type="ECO:0000256" key="4">
    <source>
        <dbReference type="ARBA" id="ARBA00022448"/>
    </source>
</evidence>
<comment type="caution">
    <text evidence="13">The sequence shown here is derived from an EMBL/GenBank/DDBJ whole genome shotgun (WGS) entry which is preliminary data.</text>
</comment>
<keyword evidence="6" id="KW-0762">Sugar transport</keyword>
<comment type="subcellular location">
    <subcellularLocation>
        <location evidence="2 11">Cell membrane</location>
        <topology evidence="2 11">Multi-pass membrane protein</topology>
    </subcellularLocation>
</comment>
<evidence type="ECO:0000256" key="11">
    <source>
        <dbReference type="RuleBase" id="RU363032"/>
    </source>
</evidence>
<keyword evidence="4 11" id="KW-0813">Transport</keyword>